<name>A0A7C8MAZ2_9PLEO</name>
<evidence type="ECO:0000256" key="5">
    <source>
        <dbReference type="ARBA" id="ARBA00023136"/>
    </source>
</evidence>
<dbReference type="Proteomes" id="UP000481861">
    <property type="component" value="Unassembled WGS sequence"/>
</dbReference>
<gene>
    <name evidence="13" type="ORF">BDV95DRAFT_607945</name>
</gene>
<evidence type="ECO:0000313" key="13">
    <source>
        <dbReference type="EMBL" id="KAF2870823.1"/>
    </source>
</evidence>
<evidence type="ECO:0000256" key="7">
    <source>
        <dbReference type="ARBA" id="ARBA00037703"/>
    </source>
</evidence>
<feature type="domain" description="C-type lectin" evidence="12">
    <location>
        <begin position="450"/>
        <end position="495"/>
    </location>
</feature>
<dbReference type="PROSITE" id="PS51257">
    <property type="entry name" value="PROKAR_LIPOPROTEIN"/>
    <property type="match status" value="1"/>
</dbReference>
<dbReference type="CDD" id="cd00037">
    <property type="entry name" value="CLECT"/>
    <property type="match status" value="1"/>
</dbReference>
<dbReference type="OrthoDB" id="5573651at2759"/>
<keyword evidence="4 11" id="KW-1133">Transmembrane helix</keyword>
<dbReference type="GO" id="GO:0016020">
    <property type="term" value="C:membrane"/>
    <property type="evidence" value="ECO:0007669"/>
    <property type="project" value="UniProtKB-SubCell"/>
</dbReference>
<evidence type="ECO:0000256" key="10">
    <source>
        <dbReference type="SAM" id="MobiDB-lite"/>
    </source>
</evidence>
<dbReference type="InterPro" id="IPR016186">
    <property type="entry name" value="C-type_lectin-like/link_sf"/>
</dbReference>
<dbReference type="InterPro" id="IPR001304">
    <property type="entry name" value="C-type_lectin-like"/>
</dbReference>
<dbReference type="PROSITE" id="PS50041">
    <property type="entry name" value="C_TYPE_LECTIN_2"/>
    <property type="match status" value="1"/>
</dbReference>
<keyword evidence="5 11" id="KW-0472">Membrane</keyword>
<organism evidence="13 14">
    <name type="scientific">Massariosphaeria phaeospora</name>
    <dbReference type="NCBI Taxonomy" id="100035"/>
    <lineage>
        <taxon>Eukaryota</taxon>
        <taxon>Fungi</taxon>
        <taxon>Dikarya</taxon>
        <taxon>Ascomycota</taxon>
        <taxon>Pezizomycotina</taxon>
        <taxon>Dothideomycetes</taxon>
        <taxon>Pleosporomycetidae</taxon>
        <taxon>Pleosporales</taxon>
        <taxon>Pleosporales incertae sedis</taxon>
        <taxon>Massariosphaeria</taxon>
    </lineage>
</organism>
<dbReference type="Pfam" id="PF25506">
    <property type="entry name" value="TIM-barrel_MTC6"/>
    <property type="match status" value="1"/>
</dbReference>
<evidence type="ECO:0000256" key="4">
    <source>
        <dbReference type="ARBA" id="ARBA00022989"/>
    </source>
</evidence>
<accession>A0A7C8MAZ2</accession>
<dbReference type="InterPro" id="IPR016187">
    <property type="entry name" value="CTDL_fold"/>
</dbReference>
<comment type="function">
    <text evidence="7">May be involved in telomere capping.</text>
</comment>
<evidence type="ECO:0000256" key="2">
    <source>
        <dbReference type="ARBA" id="ARBA00022692"/>
    </source>
</evidence>
<keyword evidence="6" id="KW-0325">Glycoprotein</keyword>
<evidence type="ECO:0000256" key="9">
    <source>
        <dbReference type="ARBA" id="ARBA00039865"/>
    </source>
</evidence>
<feature type="transmembrane region" description="Helical" evidence="11">
    <location>
        <begin position="591"/>
        <end position="615"/>
    </location>
</feature>
<dbReference type="InterPro" id="IPR051008">
    <property type="entry name" value="Telomere_Capping_Maintenance"/>
</dbReference>
<dbReference type="EMBL" id="JAADJZ010000013">
    <property type="protein sequence ID" value="KAF2870823.1"/>
    <property type="molecule type" value="Genomic_DNA"/>
</dbReference>
<feature type="region of interest" description="Disordered" evidence="10">
    <location>
        <begin position="116"/>
        <end position="135"/>
    </location>
</feature>
<dbReference type="Gene3D" id="3.10.100.10">
    <property type="entry name" value="Mannose-Binding Protein A, subunit A"/>
    <property type="match status" value="1"/>
</dbReference>
<evidence type="ECO:0000256" key="3">
    <source>
        <dbReference type="ARBA" id="ARBA00022729"/>
    </source>
</evidence>
<sequence length="639" mass="69716">MSSTIKETQRDVGLRVPINYLTVPAASLSSACFGHNQYENAAFQKCFSNLLAVGFRRFQVDVYWDPTRSVWSLCPVEVPPHAEQVSSTVAAAAISITPEQPRPSDLSLLFTSETTLPTSSPVEGGNNARPRQEESLFSSSIQPSAVLSDVPSSTVSHISMLSSTAAKTASPSIINENNVLMQIGNYKCTSEMTLDFLTGVFNDFVDKTATTTDALFTFLILNIHSAASSTASDAPAQQPPSGQLPNSSHLITNIFQRNLTEELYTSQMLREDREKLNRTWLDGAWNTLPAAGYYQTSVGSNGNLVTQDGWPTEAYVEFKKYHRLVVSFGSMDPQMAEYNLEPELSTIFALGTFLEYRNTTFNTAGSVTSGCIFSPSEDTITPNTNSSWALSVVPNLDLAADPDKLSPIPAVTNLTSCGISPWTNSTLSGATADQNVAPYAAFVYSTLWTWAPGQPLNASASEGSQKDRCAVMDTIRYPGRWQTADCDSQHRAACQDPANPYRWDISFSTASYPASETACPPGLVFSVPHTALENAHLLSAIRAHPSTQHRDTTEPVFLNLNSLDVQDCWVLEVNGTCPYDPPTDTNRLRIVVVPTVAAVIIFVCAALTFFVKCAANRREDKRGRRRRNVGGWDYEGVPS</sequence>
<evidence type="ECO:0000313" key="14">
    <source>
        <dbReference type="Proteomes" id="UP000481861"/>
    </source>
</evidence>
<keyword evidence="14" id="KW-1185">Reference proteome</keyword>
<dbReference type="AlphaFoldDB" id="A0A7C8MAZ2"/>
<keyword evidence="3" id="KW-0732">Signal</keyword>
<evidence type="ECO:0000256" key="6">
    <source>
        <dbReference type="ARBA" id="ARBA00023180"/>
    </source>
</evidence>
<evidence type="ECO:0000256" key="8">
    <source>
        <dbReference type="ARBA" id="ARBA00038159"/>
    </source>
</evidence>
<proteinExistence type="inferred from homology"/>
<keyword evidence="2 11" id="KW-0812">Transmembrane</keyword>
<comment type="similarity">
    <text evidence="8">Belongs to the MTC6 family.</text>
</comment>
<protein>
    <recommendedName>
        <fullName evidence="9">Maintenance of telomere capping protein 6</fullName>
    </recommendedName>
</protein>
<evidence type="ECO:0000256" key="1">
    <source>
        <dbReference type="ARBA" id="ARBA00004479"/>
    </source>
</evidence>
<dbReference type="PANTHER" id="PTHR35518:SF2">
    <property type="entry name" value="MAINTENANCE OF TELOMERE CAPPING PROTEIN 6"/>
    <property type="match status" value="1"/>
</dbReference>
<evidence type="ECO:0000259" key="12">
    <source>
        <dbReference type="PROSITE" id="PS50041"/>
    </source>
</evidence>
<evidence type="ECO:0000256" key="11">
    <source>
        <dbReference type="SAM" id="Phobius"/>
    </source>
</evidence>
<reference evidence="13 14" key="1">
    <citation type="submission" date="2020-01" db="EMBL/GenBank/DDBJ databases">
        <authorList>
            <consortium name="DOE Joint Genome Institute"/>
            <person name="Haridas S."/>
            <person name="Albert R."/>
            <person name="Binder M."/>
            <person name="Bloem J."/>
            <person name="Labutti K."/>
            <person name="Salamov A."/>
            <person name="Andreopoulos B."/>
            <person name="Baker S.E."/>
            <person name="Barry K."/>
            <person name="Bills G."/>
            <person name="Bluhm B.H."/>
            <person name="Cannon C."/>
            <person name="Castanera R."/>
            <person name="Culley D.E."/>
            <person name="Daum C."/>
            <person name="Ezra D."/>
            <person name="Gonzalez J.B."/>
            <person name="Henrissat B."/>
            <person name="Kuo A."/>
            <person name="Liang C."/>
            <person name="Lipzen A."/>
            <person name="Lutzoni F."/>
            <person name="Magnuson J."/>
            <person name="Mondo S."/>
            <person name="Nolan M."/>
            <person name="Ohm R."/>
            <person name="Pangilinan J."/>
            <person name="Park H.-J.H."/>
            <person name="Ramirez L."/>
            <person name="Alfaro M."/>
            <person name="Sun H."/>
            <person name="Tritt A."/>
            <person name="Yoshinaga Y."/>
            <person name="Zwiers L.-H.L."/>
            <person name="Turgeon B.G."/>
            <person name="Goodwin S.B."/>
            <person name="Spatafora J.W."/>
            <person name="Crous P.W."/>
            <person name="Grigoriev I.V."/>
        </authorList>
    </citation>
    <scope>NUCLEOTIDE SEQUENCE [LARGE SCALE GENOMIC DNA]</scope>
    <source>
        <strain evidence="13 14">CBS 611.86</strain>
    </source>
</reference>
<dbReference type="InterPro" id="IPR057530">
    <property type="entry name" value="TIM-barrel_MTC6"/>
</dbReference>
<dbReference type="PANTHER" id="PTHR35518">
    <property type="entry name" value="MAINTENANCE OF TELOMOERE CAPPING"/>
    <property type="match status" value="1"/>
</dbReference>
<dbReference type="SUPFAM" id="SSF56436">
    <property type="entry name" value="C-type lectin-like"/>
    <property type="match status" value="1"/>
</dbReference>
<comment type="subcellular location">
    <subcellularLocation>
        <location evidence="1">Membrane</location>
        <topology evidence="1">Single-pass type I membrane protein</topology>
    </subcellularLocation>
</comment>
<comment type="caution">
    <text evidence="13">The sequence shown here is derived from an EMBL/GenBank/DDBJ whole genome shotgun (WGS) entry which is preliminary data.</text>
</comment>